<protein>
    <submittedName>
        <fullName evidence="2">Uncharacterized protein</fullName>
    </submittedName>
</protein>
<reference evidence="2 3" key="1">
    <citation type="journal article" date="2011" name="BMC Genomics">
        <title>Genome-wide analysis of the role of GlnR in Streptomyces venezuelae provides new insights into global nitrogen regulation in actinomycetes.</title>
        <authorList>
            <person name="Pullan S.T."/>
            <person name="Bibb M.J."/>
            <person name="Merrick M."/>
        </authorList>
    </citation>
    <scope>NUCLEOTIDE SEQUENCE [LARGE SCALE GENOMIC DNA]</scope>
    <source>
        <strain evidence="3">ATCC 10712 / CBS 650.69 / DSM 40230 / JCM 4526 / NBRC 13096 / PD 04745</strain>
    </source>
</reference>
<gene>
    <name evidence="2" type="ordered locus">SVEN_5342</name>
</gene>
<evidence type="ECO:0000313" key="3">
    <source>
        <dbReference type="Proteomes" id="UP000006854"/>
    </source>
</evidence>
<dbReference type="Proteomes" id="UP000006854">
    <property type="component" value="Chromosome"/>
</dbReference>
<accession>F2R6J9</accession>
<sequence length="74" mass="7441">MSAPTELGDHMILLALTGVLVLAVGGCACVVWAARGGPRWVHAVATVTLAAGQLVRSGNRRRGITSSGDDGGGE</sequence>
<dbReference type="RefSeq" id="WP_015036524.1">
    <property type="nucleotide sequence ID" value="NC_018750.1"/>
</dbReference>
<dbReference type="GeneID" id="51865906"/>
<feature type="transmembrane region" description="Helical" evidence="1">
    <location>
        <begin position="12"/>
        <end position="34"/>
    </location>
</feature>
<dbReference type="eggNOG" id="ENOG50320CU">
    <property type="taxonomic scope" value="Bacteria"/>
</dbReference>
<keyword evidence="1" id="KW-1133">Transmembrane helix</keyword>
<keyword evidence="1" id="KW-0472">Membrane</keyword>
<proteinExistence type="predicted"/>
<evidence type="ECO:0000313" key="2">
    <source>
        <dbReference type="EMBL" id="CCA58628.1"/>
    </source>
</evidence>
<evidence type="ECO:0000256" key="1">
    <source>
        <dbReference type="SAM" id="Phobius"/>
    </source>
</evidence>
<name>F2R6J9_STRVP</name>
<keyword evidence="1" id="KW-0812">Transmembrane</keyword>
<dbReference type="EMBL" id="FR845719">
    <property type="protein sequence ID" value="CCA58628.1"/>
    <property type="molecule type" value="Genomic_DNA"/>
</dbReference>
<dbReference type="KEGG" id="sve:SVEN_5342"/>
<dbReference type="AlphaFoldDB" id="F2R6J9"/>
<dbReference type="HOGENOM" id="CLU_193079_0_0_11"/>
<dbReference type="PATRIC" id="fig|953739.5.peg.481"/>
<organism evidence="2 3">
    <name type="scientific">Streptomyces venezuelae (strain ATCC 10712 / CBS 650.69 / DSM 40230 / JCM 4526 / NBRC 13096 / PD 04745)</name>
    <dbReference type="NCBI Taxonomy" id="953739"/>
    <lineage>
        <taxon>Bacteria</taxon>
        <taxon>Bacillati</taxon>
        <taxon>Actinomycetota</taxon>
        <taxon>Actinomycetes</taxon>
        <taxon>Kitasatosporales</taxon>
        <taxon>Streptomycetaceae</taxon>
        <taxon>Streptomyces</taxon>
    </lineage>
</organism>
<keyword evidence="3" id="KW-1185">Reference proteome</keyword>